<dbReference type="Proteomes" id="UP000499080">
    <property type="component" value="Unassembled WGS sequence"/>
</dbReference>
<evidence type="ECO:0000313" key="3">
    <source>
        <dbReference type="EMBL" id="GBM77810.1"/>
    </source>
</evidence>
<evidence type="ECO:0000313" key="4">
    <source>
        <dbReference type="Proteomes" id="UP000499080"/>
    </source>
</evidence>
<organism evidence="3 4">
    <name type="scientific">Araneus ventricosus</name>
    <name type="common">Orbweaver spider</name>
    <name type="synonym">Epeira ventricosa</name>
    <dbReference type="NCBI Taxonomy" id="182803"/>
    <lineage>
        <taxon>Eukaryota</taxon>
        <taxon>Metazoa</taxon>
        <taxon>Ecdysozoa</taxon>
        <taxon>Arthropoda</taxon>
        <taxon>Chelicerata</taxon>
        <taxon>Arachnida</taxon>
        <taxon>Araneae</taxon>
        <taxon>Araneomorphae</taxon>
        <taxon>Entelegynae</taxon>
        <taxon>Araneoidea</taxon>
        <taxon>Araneidae</taxon>
        <taxon>Araneus</taxon>
    </lineage>
</organism>
<reference evidence="3 4" key="1">
    <citation type="journal article" date="2019" name="Sci. Rep.">
        <title>Orb-weaving spider Araneus ventricosus genome elucidates the spidroin gene catalogue.</title>
        <authorList>
            <person name="Kono N."/>
            <person name="Nakamura H."/>
            <person name="Ohtoshi R."/>
            <person name="Moran D.A.P."/>
            <person name="Shinohara A."/>
            <person name="Yoshida Y."/>
            <person name="Fujiwara M."/>
            <person name="Mori M."/>
            <person name="Tomita M."/>
            <person name="Arakawa K."/>
        </authorList>
    </citation>
    <scope>NUCLEOTIDE SEQUENCE [LARGE SCALE GENOMIC DNA]</scope>
</reference>
<feature type="region of interest" description="Disordered" evidence="1">
    <location>
        <begin position="177"/>
        <end position="197"/>
    </location>
</feature>
<proteinExistence type="predicted"/>
<sequence length="246" mass="27739">MLLLSLTLHSLFRKVNFLGIGSNTISANLHGIFDTSAHSGRLASLGGPNYYRYHASWYLLTLHSFLWKVNFPWRVPAISAPYFTLSLTLHSHFLQEAIQSPTRDTHCDRGVPRDFQLSSVVDSGYPVGDVVAFKKDAFCDHPCSSICCVSIKGYQEKSGNVTINTLIRHPLAAKRGSKRAEADFQTGKGSKNRGLGSKARIPTRRNFLREKRLLFMADSDRLISYCGKLQVLQKDYRLNFQNKILE</sequence>
<gene>
    <name evidence="3" type="ORF">AVEN_201133_1</name>
</gene>
<comment type="caution">
    <text evidence="3">The sequence shown here is derived from an EMBL/GenBank/DDBJ whole genome shotgun (WGS) entry which is preliminary data.</text>
</comment>
<dbReference type="EMBL" id="BGPR01002711">
    <property type="protein sequence ID" value="GBM77810.1"/>
    <property type="molecule type" value="Genomic_DNA"/>
</dbReference>
<feature type="chain" id="PRO_5021332514" evidence="2">
    <location>
        <begin position="18"/>
        <end position="246"/>
    </location>
</feature>
<feature type="signal peptide" evidence="2">
    <location>
        <begin position="1"/>
        <end position="17"/>
    </location>
</feature>
<keyword evidence="4" id="KW-1185">Reference proteome</keyword>
<accession>A0A4Y2IJR2</accession>
<evidence type="ECO:0000256" key="2">
    <source>
        <dbReference type="SAM" id="SignalP"/>
    </source>
</evidence>
<keyword evidence="2" id="KW-0732">Signal</keyword>
<dbReference type="AlphaFoldDB" id="A0A4Y2IJR2"/>
<evidence type="ECO:0000256" key="1">
    <source>
        <dbReference type="SAM" id="MobiDB-lite"/>
    </source>
</evidence>
<protein>
    <submittedName>
        <fullName evidence="3">Uncharacterized protein</fullName>
    </submittedName>
</protein>
<name>A0A4Y2IJR2_ARAVE</name>